<dbReference type="Proteomes" id="UP000441399">
    <property type="component" value="Unassembled WGS sequence"/>
</dbReference>
<sequence>MNTSRLAHYVASIITATASTRSIHDILAAISDDIEADQFQLIALDRTDLEQPSEGFCIRTSENTLSASFYALETGQLLLSFSRHTTNSQFDPRVKRFLNNLYPHLAIYFQLTLPDLAFNNEQSLWRTRYADIARPLWVINRSSQLLYSNELTSSCAAYLISENGVLTTNKSNTNPIPDVLKALDSPRARSIKPFQLVDKTTNKNVTERFWIGRTSQANRFMVLGPKPLPSIENLIDNHCLSQRKAEICACIMQGHSIKSTAEVLAISSNTVRNVLASCFDQFDVRNQSELILRLLIK</sequence>
<protein>
    <recommendedName>
        <fullName evidence="1">HTH luxR-type domain-containing protein</fullName>
    </recommendedName>
</protein>
<evidence type="ECO:0000313" key="2">
    <source>
        <dbReference type="EMBL" id="CAA0125283.1"/>
    </source>
</evidence>
<keyword evidence="3" id="KW-1185">Reference proteome</keyword>
<dbReference type="InterPro" id="IPR000792">
    <property type="entry name" value="Tscrpt_reg_LuxR_C"/>
</dbReference>
<feature type="domain" description="HTH luxR-type" evidence="1">
    <location>
        <begin position="233"/>
        <end position="297"/>
    </location>
</feature>
<dbReference type="InterPro" id="IPR016032">
    <property type="entry name" value="Sig_transdc_resp-reg_C-effctor"/>
</dbReference>
<dbReference type="GO" id="GO:0003677">
    <property type="term" value="F:DNA binding"/>
    <property type="evidence" value="ECO:0007669"/>
    <property type="project" value="InterPro"/>
</dbReference>
<dbReference type="OrthoDB" id="343383at2"/>
<proteinExistence type="predicted"/>
<dbReference type="SMART" id="SM00421">
    <property type="entry name" value="HTH_LUXR"/>
    <property type="match status" value="1"/>
</dbReference>
<organism evidence="2 3">
    <name type="scientific">BD1-7 clade bacterium</name>
    <dbReference type="NCBI Taxonomy" id="2029982"/>
    <lineage>
        <taxon>Bacteria</taxon>
        <taxon>Pseudomonadati</taxon>
        <taxon>Pseudomonadota</taxon>
        <taxon>Gammaproteobacteria</taxon>
        <taxon>Cellvibrionales</taxon>
        <taxon>Spongiibacteraceae</taxon>
        <taxon>BD1-7 clade</taxon>
    </lineage>
</organism>
<dbReference type="Pfam" id="PF00196">
    <property type="entry name" value="GerE"/>
    <property type="match status" value="1"/>
</dbReference>
<evidence type="ECO:0000313" key="3">
    <source>
        <dbReference type="Proteomes" id="UP000441399"/>
    </source>
</evidence>
<reference evidence="2 3" key="1">
    <citation type="submission" date="2019-11" db="EMBL/GenBank/DDBJ databases">
        <authorList>
            <person name="Holert J."/>
        </authorList>
    </citation>
    <scope>NUCLEOTIDE SEQUENCE [LARGE SCALE GENOMIC DNA]</scope>
    <source>
        <strain evidence="2">SB11_3</strain>
    </source>
</reference>
<evidence type="ECO:0000259" key="1">
    <source>
        <dbReference type="PROSITE" id="PS50043"/>
    </source>
</evidence>
<dbReference type="InterPro" id="IPR036388">
    <property type="entry name" value="WH-like_DNA-bd_sf"/>
</dbReference>
<dbReference type="EMBL" id="CACSIO010000061">
    <property type="protein sequence ID" value="CAA0125283.1"/>
    <property type="molecule type" value="Genomic_DNA"/>
</dbReference>
<dbReference type="PROSITE" id="PS50043">
    <property type="entry name" value="HTH_LUXR_2"/>
    <property type="match status" value="1"/>
</dbReference>
<dbReference type="Gene3D" id="1.10.10.10">
    <property type="entry name" value="Winged helix-like DNA-binding domain superfamily/Winged helix DNA-binding domain"/>
    <property type="match status" value="1"/>
</dbReference>
<dbReference type="AlphaFoldDB" id="A0A5S9R0X8"/>
<dbReference type="SUPFAM" id="SSF46894">
    <property type="entry name" value="C-terminal effector domain of the bipartite response regulators"/>
    <property type="match status" value="1"/>
</dbReference>
<accession>A0A5S9R0X8</accession>
<gene>
    <name evidence="2" type="ORF">OPDIPICF_03424</name>
</gene>
<dbReference type="GO" id="GO:0006355">
    <property type="term" value="P:regulation of DNA-templated transcription"/>
    <property type="evidence" value="ECO:0007669"/>
    <property type="project" value="InterPro"/>
</dbReference>
<name>A0A5S9R0X8_9GAMM</name>